<feature type="compositionally biased region" description="Polar residues" evidence="1">
    <location>
        <begin position="1"/>
        <end position="19"/>
    </location>
</feature>
<dbReference type="KEGG" id="pno:SNOG_13170"/>
<feature type="compositionally biased region" description="Low complexity" evidence="1">
    <location>
        <begin position="184"/>
        <end position="195"/>
    </location>
</feature>
<evidence type="ECO:0000313" key="2">
    <source>
        <dbReference type="EMBL" id="EAT79497.1"/>
    </source>
</evidence>
<dbReference type="RefSeq" id="XP_001803382.1">
    <property type="nucleotide sequence ID" value="XM_001803330.1"/>
</dbReference>
<evidence type="ECO:0000313" key="3">
    <source>
        <dbReference type="Proteomes" id="UP000001055"/>
    </source>
</evidence>
<name>Q0U4Z4_PHANO</name>
<protein>
    <submittedName>
        <fullName evidence="2">Uncharacterized protein</fullName>
    </submittedName>
</protein>
<evidence type="ECO:0000256" key="1">
    <source>
        <dbReference type="SAM" id="MobiDB-lite"/>
    </source>
</evidence>
<proteinExistence type="predicted"/>
<dbReference type="GeneID" id="5980297"/>
<feature type="compositionally biased region" description="Basic and acidic residues" evidence="1">
    <location>
        <begin position="170"/>
        <end position="181"/>
    </location>
</feature>
<dbReference type="AlphaFoldDB" id="Q0U4Z4"/>
<gene>
    <name evidence="2" type="ORF">SNOG_13170</name>
</gene>
<dbReference type="Proteomes" id="UP000001055">
    <property type="component" value="Unassembled WGS sequence"/>
</dbReference>
<dbReference type="EMBL" id="CH445349">
    <property type="protein sequence ID" value="EAT79497.1"/>
    <property type="molecule type" value="Genomic_DNA"/>
</dbReference>
<reference evidence="3" key="1">
    <citation type="journal article" date="2007" name="Plant Cell">
        <title>Dothideomycete-plant interactions illuminated by genome sequencing and EST analysis of the wheat pathogen Stagonospora nodorum.</title>
        <authorList>
            <person name="Hane J.K."/>
            <person name="Lowe R.G."/>
            <person name="Solomon P.S."/>
            <person name="Tan K.C."/>
            <person name="Schoch C.L."/>
            <person name="Spatafora J.W."/>
            <person name="Crous P.W."/>
            <person name="Kodira C."/>
            <person name="Birren B.W."/>
            <person name="Galagan J.E."/>
            <person name="Torriani S.F."/>
            <person name="McDonald B.A."/>
            <person name="Oliver R.P."/>
        </authorList>
    </citation>
    <scope>NUCLEOTIDE SEQUENCE [LARGE SCALE GENOMIC DNA]</scope>
    <source>
        <strain evidence="3">SN15 / ATCC MYA-4574 / FGSC 10173</strain>
    </source>
</reference>
<accession>Q0U4Z4</accession>
<organism evidence="2 3">
    <name type="scientific">Phaeosphaeria nodorum (strain SN15 / ATCC MYA-4574 / FGSC 10173)</name>
    <name type="common">Glume blotch fungus</name>
    <name type="synonym">Parastagonospora nodorum</name>
    <dbReference type="NCBI Taxonomy" id="321614"/>
    <lineage>
        <taxon>Eukaryota</taxon>
        <taxon>Fungi</taxon>
        <taxon>Dikarya</taxon>
        <taxon>Ascomycota</taxon>
        <taxon>Pezizomycotina</taxon>
        <taxon>Dothideomycetes</taxon>
        <taxon>Pleosporomycetidae</taxon>
        <taxon>Pleosporales</taxon>
        <taxon>Pleosporineae</taxon>
        <taxon>Phaeosphaeriaceae</taxon>
        <taxon>Parastagonospora</taxon>
    </lineage>
</organism>
<dbReference type="InParanoid" id="Q0U4Z4"/>
<sequence>MNQWTIQNPQSGHQYQTAGSPGVHTPAGLVNAGRADYRATASGSQFVRQHQDPRVGATTRRFTALSHAVSHVALAELYPVPLGATNDEALEWLQLLKQKTTVKLDPQVNAFDYRILAIRTEERRTLLGPGGALGCAGPHCPALNTSHLRADAHNRRPDARDGGIDYLIRGEEISMDQKQEQADADPQPQPQLQDN</sequence>
<feature type="region of interest" description="Disordered" evidence="1">
    <location>
        <begin position="170"/>
        <end position="195"/>
    </location>
</feature>
<feature type="region of interest" description="Disordered" evidence="1">
    <location>
        <begin position="1"/>
        <end position="23"/>
    </location>
</feature>